<dbReference type="AlphaFoldDB" id="A0A231MTS5"/>
<dbReference type="OrthoDB" id="5822659at2"/>
<accession>A0A231MTS5</accession>
<dbReference type="KEGG" id="zdf:AN401_00605"/>
<dbReference type="EMBL" id="CP012621">
    <property type="protein sequence ID" value="ATG72527.1"/>
    <property type="molecule type" value="Genomic_DNA"/>
</dbReference>
<keyword evidence="2" id="KW-1185">Reference proteome</keyword>
<organism evidence="1 2">
    <name type="scientific">Zobellella denitrificans</name>
    <dbReference type="NCBI Taxonomy" id="347534"/>
    <lineage>
        <taxon>Bacteria</taxon>
        <taxon>Pseudomonadati</taxon>
        <taxon>Pseudomonadota</taxon>
        <taxon>Gammaproteobacteria</taxon>
        <taxon>Aeromonadales</taxon>
        <taxon>Aeromonadaceae</taxon>
        <taxon>Zobellella</taxon>
    </lineage>
</organism>
<dbReference type="RefSeq" id="WP_094041427.1">
    <property type="nucleotide sequence ID" value="NZ_CP012621.1"/>
</dbReference>
<protein>
    <submittedName>
        <fullName evidence="1">Uncharacterized protein</fullName>
    </submittedName>
</protein>
<name>A0A231MTS5_9GAMM</name>
<reference evidence="2" key="1">
    <citation type="submission" date="2015-09" db="EMBL/GenBank/DDBJ databases">
        <authorList>
            <person name="Shao Z."/>
            <person name="Wang L."/>
        </authorList>
    </citation>
    <scope>NUCLEOTIDE SEQUENCE [LARGE SCALE GENOMIC DNA]</scope>
    <source>
        <strain evidence="2">F13-1</strain>
    </source>
</reference>
<gene>
    <name evidence="1" type="ORF">AN401_00605</name>
</gene>
<evidence type="ECO:0000313" key="1">
    <source>
        <dbReference type="EMBL" id="ATG72527.1"/>
    </source>
</evidence>
<sequence>MTTSPTDGQDEVALVRRHLKLDHMNQLQIEQLAEVFGTEPGVVKVVVRKHWLDIDYDAAVLTLDRVIALLEAYGGELSHDWWTAFKAHWYRRREEKLRARLAQDDESSSGEP</sequence>
<dbReference type="Proteomes" id="UP000217763">
    <property type="component" value="Chromosome"/>
</dbReference>
<proteinExistence type="predicted"/>
<evidence type="ECO:0000313" key="2">
    <source>
        <dbReference type="Proteomes" id="UP000217763"/>
    </source>
</evidence>